<name>A0A9W6CZ21_9MICO</name>
<gene>
    <name evidence="2" type="ORF">ARHIZOSPH14_31420</name>
</gene>
<dbReference type="EMBL" id="BSDP01000001">
    <property type="protein sequence ID" value="GLI28900.1"/>
    <property type="molecule type" value="Genomic_DNA"/>
</dbReference>
<dbReference type="Proteomes" id="UP001144396">
    <property type="component" value="Unassembled WGS sequence"/>
</dbReference>
<dbReference type="RefSeq" id="WP_281886660.1">
    <property type="nucleotide sequence ID" value="NZ_BSDP01000001.1"/>
</dbReference>
<reference evidence="2" key="1">
    <citation type="submission" date="2022-12" db="EMBL/GenBank/DDBJ databases">
        <title>Reference genome sequencing for broad-spectrum identification of bacterial and archaeal isolates by mass spectrometry.</title>
        <authorList>
            <person name="Sekiguchi Y."/>
            <person name="Tourlousse D.M."/>
        </authorList>
    </citation>
    <scope>NUCLEOTIDE SEQUENCE</scope>
    <source>
        <strain evidence="2">14</strain>
    </source>
</reference>
<dbReference type="PRINTS" id="PR00412">
    <property type="entry name" value="EPOXHYDRLASE"/>
</dbReference>
<dbReference type="PRINTS" id="PR00111">
    <property type="entry name" value="ABHYDROLASE"/>
</dbReference>
<dbReference type="InterPro" id="IPR029058">
    <property type="entry name" value="AB_hydrolase_fold"/>
</dbReference>
<dbReference type="InterPro" id="IPR000073">
    <property type="entry name" value="AB_hydrolase_1"/>
</dbReference>
<dbReference type="GO" id="GO:0016787">
    <property type="term" value="F:hydrolase activity"/>
    <property type="evidence" value="ECO:0007669"/>
    <property type="project" value="UniProtKB-KW"/>
</dbReference>
<evidence type="ECO:0000313" key="3">
    <source>
        <dbReference type="Proteomes" id="UP001144396"/>
    </source>
</evidence>
<dbReference type="Gene3D" id="3.40.50.1820">
    <property type="entry name" value="alpha/beta hydrolase"/>
    <property type="match status" value="1"/>
</dbReference>
<dbReference type="PANTHER" id="PTHR43798:SF33">
    <property type="entry name" value="HYDROLASE, PUTATIVE (AFU_ORTHOLOGUE AFUA_2G14860)-RELATED"/>
    <property type="match status" value="1"/>
</dbReference>
<dbReference type="InterPro" id="IPR050266">
    <property type="entry name" value="AB_hydrolase_sf"/>
</dbReference>
<dbReference type="InterPro" id="IPR000639">
    <property type="entry name" value="Epox_hydrolase-like"/>
</dbReference>
<evidence type="ECO:0000313" key="2">
    <source>
        <dbReference type="EMBL" id="GLI28900.1"/>
    </source>
</evidence>
<accession>A0A9W6CZ21</accession>
<feature type="domain" description="AB hydrolase-1" evidence="1">
    <location>
        <begin position="42"/>
        <end position="283"/>
    </location>
</feature>
<keyword evidence="3" id="KW-1185">Reference proteome</keyword>
<protein>
    <submittedName>
        <fullName evidence="2">Alpha/beta hydrolase</fullName>
    </submittedName>
</protein>
<proteinExistence type="predicted"/>
<comment type="caution">
    <text evidence="2">The sequence shown here is derived from an EMBL/GenBank/DDBJ whole genome shotgun (WGS) entry which is preliminary data.</text>
</comment>
<dbReference type="GO" id="GO:0016020">
    <property type="term" value="C:membrane"/>
    <property type="evidence" value="ECO:0007669"/>
    <property type="project" value="TreeGrafter"/>
</dbReference>
<keyword evidence="2" id="KW-0378">Hydrolase</keyword>
<sequence length="305" mass="32966">MIVDSPYAAGLRRTPVRRRTATIGGAKTRWWDYGDPDALRTMVLVHGFRGDHHGLEPVVAQLDGVRILAPDLPGFGASGPLPGTHDIDGYAAWLREFVAHQQLTEPPVVLGHSFGSIVVAAAVAGGLEASAVVLVNPIAAPALEGPRAVLTKAAIAYYRLAALLPERMGFALLRNRAIVRVMSMSMAKTGDRGLRRFIHGQHDRYFSVFHDRRMLLEAFRASVGSNVSDYAAEVRVPVLLVAAERDDITPLEAQHRLAELLPDSRLRVIDGVGHLIHYETPGAAAGYIRAFLSGLEARVARGDAA</sequence>
<dbReference type="AlphaFoldDB" id="A0A9W6CZ21"/>
<dbReference type="PANTHER" id="PTHR43798">
    <property type="entry name" value="MONOACYLGLYCEROL LIPASE"/>
    <property type="match status" value="1"/>
</dbReference>
<dbReference type="Pfam" id="PF12697">
    <property type="entry name" value="Abhydrolase_6"/>
    <property type="match status" value="1"/>
</dbReference>
<organism evidence="2 3">
    <name type="scientific">Agromyces rhizosphaerae</name>
    <dbReference type="NCBI Taxonomy" id="88374"/>
    <lineage>
        <taxon>Bacteria</taxon>
        <taxon>Bacillati</taxon>
        <taxon>Actinomycetota</taxon>
        <taxon>Actinomycetes</taxon>
        <taxon>Micrococcales</taxon>
        <taxon>Microbacteriaceae</taxon>
        <taxon>Agromyces</taxon>
    </lineage>
</organism>
<evidence type="ECO:0000259" key="1">
    <source>
        <dbReference type="Pfam" id="PF12697"/>
    </source>
</evidence>
<dbReference type="SUPFAM" id="SSF53474">
    <property type="entry name" value="alpha/beta-Hydrolases"/>
    <property type="match status" value="1"/>
</dbReference>